<sequence length="183" mass="19663">MSNYPVHTLQSAPEASRKSLEALQSAFGFLPNIAATMSTSPVLINTLVPMFGQVHAGSFSEPQIQTVLLTNAVTNASAYPVALHTFLALQNGVTEADVEAIRNGDLPKDAKLAALSRLAKTLIEKRGRLNAHDKELFLREGFGSEHLLEVIAIVAASAITNYNASVTQPPLEVDFQVHSWSAN</sequence>
<dbReference type="SUPFAM" id="SSF69118">
    <property type="entry name" value="AhpD-like"/>
    <property type="match status" value="1"/>
</dbReference>
<dbReference type="OrthoDB" id="9808310at2"/>
<name>A0A370X5M1_9GAMM</name>
<evidence type="ECO:0000313" key="2">
    <source>
        <dbReference type="Proteomes" id="UP000254258"/>
    </source>
</evidence>
<comment type="caution">
    <text evidence="1">The sequence shown here is derived from an EMBL/GenBank/DDBJ whole genome shotgun (WGS) entry which is preliminary data.</text>
</comment>
<dbReference type="PANTHER" id="PTHR35446">
    <property type="entry name" value="SI:CH211-175M2.5"/>
    <property type="match status" value="1"/>
</dbReference>
<dbReference type="EMBL" id="QRBE01000002">
    <property type="protein sequence ID" value="RDS83541.1"/>
    <property type="molecule type" value="Genomic_DNA"/>
</dbReference>
<keyword evidence="2" id="KW-1185">Reference proteome</keyword>
<organism evidence="1 2">
    <name type="scientific">Dyella monticola</name>
    <dbReference type="NCBI Taxonomy" id="1927958"/>
    <lineage>
        <taxon>Bacteria</taxon>
        <taxon>Pseudomonadati</taxon>
        <taxon>Pseudomonadota</taxon>
        <taxon>Gammaproteobacteria</taxon>
        <taxon>Lysobacterales</taxon>
        <taxon>Rhodanobacteraceae</taxon>
        <taxon>Dyella</taxon>
    </lineage>
</organism>
<dbReference type="AlphaFoldDB" id="A0A370X5M1"/>
<accession>A0A370X5M1</accession>
<proteinExistence type="predicted"/>
<gene>
    <name evidence="1" type="ORF">DWU98_04155</name>
</gene>
<evidence type="ECO:0000313" key="1">
    <source>
        <dbReference type="EMBL" id="RDS83541.1"/>
    </source>
</evidence>
<dbReference type="Gene3D" id="1.20.1290.10">
    <property type="entry name" value="AhpD-like"/>
    <property type="match status" value="1"/>
</dbReference>
<reference evidence="1 2" key="1">
    <citation type="submission" date="2018-07" db="EMBL/GenBank/DDBJ databases">
        <title>Dyella monticola sp. nov. and Dyella psychrodurans sp. nov. isolated from monsoon evergreen broad-leaved forest soil of Dinghu Mountain, China.</title>
        <authorList>
            <person name="Gao Z."/>
            <person name="Qiu L."/>
        </authorList>
    </citation>
    <scope>NUCLEOTIDE SEQUENCE [LARGE SCALE GENOMIC DNA]</scope>
    <source>
        <strain evidence="1 2">4G-K06</strain>
    </source>
</reference>
<dbReference type="RefSeq" id="WP_115494249.1">
    <property type="nucleotide sequence ID" value="NZ_QRBE01000002.1"/>
</dbReference>
<dbReference type="Proteomes" id="UP000254258">
    <property type="component" value="Unassembled WGS sequence"/>
</dbReference>
<dbReference type="PANTHER" id="PTHR35446:SF3">
    <property type="entry name" value="CMD DOMAIN-CONTAINING PROTEIN"/>
    <property type="match status" value="1"/>
</dbReference>
<dbReference type="InterPro" id="IPR029032">
    <property type="entry name" value="AhpD-like"/>
</dbReference>
<protein>
    <submittedName>
        <fullName evidence="1">Carboxymuconolactone decarboxylase family protein</fullName>
    </submittedName>
</protein>